<evidence type="ECO:0000313" key="5">
    <source>
        <dbReference type="Proteomes" id="UP000284375"/>
    </source>
</evidence>
<reference evidence="4 5" key="1">
    <citation type="submission" date="2015-09" db="EMBL/GenBank/DDBJ databases">
        <title>Host preference determinants of Valsa canker pathogens revealed by comparative genomics.</title>
        <authorList>
            <person name="Yin Z."/>
            <person name="Huang L."/>
        </authorList>
    </citation>
    <scope>NUCLEOTIDE SEQUENCE [LARGE SCALE GENOMIC DNA]</scope>
    <source>
        <strain evidence="4 5">YSFL</strain>
    </source>
</reference>
<dbReference type="PRINTS" id="PR00081">
    <property type="entry name" value="GDHRDH"/>
</dbReference>
<dbReference type="PANTHER" id="PTHR44229:SF4">
    <property type="entry name" value="15-HYDROXYPROSTAGLANDIN DEHYDROGENASE [NAD(+)]"/>
    <property type="match status" value="1"/>
</dbReference>
<dbReference type="GO" id="GO:0005737">
    <property type="term" value="C:cytoplasm"/>
    <property type="evidence" value="ECO:0007669"/>
    <property type="project" value="TreeGrafter"/>
</dbReference>
<dbReference type="PANTHER" id="PTHR44229">
    <property type="entry name" value="15-HYDROXYPROSTAGLANDIN DEHYDROGENASE [NAD(+)]"/>
    <property type="match status" value="1"/>
</dbReference>
<proteinExistence type="inferred from homology"/>
<name>A0A423WBD1_CYTCH</name>
<dbReference type="InterPro" id="IPR036291">
    <property type="entry name" value="NAD(P)-bd_dom_sf"/>
</dbReference>
<evidence type="ECO:0000256" key="3">
    <source>
        <dbReference type="ARBA" id="ARBA00023002"/>
    </source>
</evidence>
<dbReference type="Pfam" id="PF00106">
    <property type="entry name" value="adh_short"/>
    <property type="match status" value="1"/>
</dbReference>
<evidence type="ECO:0000313" key="4">
    <source>
        <dbReference type="EMBL" id="ROW00672.1"/>
    </source>
</evidence>
<dbReference type="EMBL" id="LJZO01000008">
    <property type="protein sequence ID" value="ROW00672.1"/>
    <property type="molecule type" value="Genomic_DNA"/>
</dbReference>
<evidence type="ECO:0000256" key="2">
    <source>
        <dbReference type="ARBA" id="ARBA00022857"/>
    </source>
</evidence>
<dbReference type="OrthoDB" id="37659at2759"/>
<keyword evidence="5" id="KW-1185">Reference proteome</keyword>
<keyword evidence="2" id="KW-0521">NADP</keyword>
<dbReference type="InterPro" id="IPR020904">
    <property type="entry name" value="Sc_DH/Rdtase_CS"/>
</dbReference>
<accession>A0A423WBD1</accession>
<gene>
    <name evidence="4" type="ORF">VSDG_03228</name>
</gene>
<evidence type="ECO:0000256" key="1">
    <source>
        <dbReference type="ARBA" id="ARBA00006484"/>
    </source>
</evidence>
<keyword evidence="3" id="KW-0560">Oxidoreductase</keyword>
<sequence length="290" mass="30799">MAANTERVAIITGGSGGMGLAVAQALAARGGWQIHIFDIKEEDGRKVASSLPRTTFHKANVVSYDGLAAAFAAAFKAGGNRLDFVFANAGTVEIPNRTNGHAAPDSAVDSSSLLAPPPPPDFTSVDVNLKGGVNTVHLAHHYLNLSPKKGSIVITASASGFWPTYWAPMYTASKFGLIGFMRTVAHLYRPEGIRVNALCPGAVRTPLLPAAAWDMTPEDMLTPLELIAEVVLKLAEGEEVVDSKGVRVPSEELYGQAIVANGKNCYVQNGPEYCDEVMARTMEGTKTLFQ</sequence>
<comment type="similarity">
    <text evidence="1">Belongs to the short-chain dehydrogenases/reductases (SDR) family.</text>
</comment>
<dbReference type="InterPro" id="IPR002347">
    <property type="entry name" value="SDR_fam"/>
</dbReference>
<dbReference type="Gene3D" id="3.40.50.720">
    <property type="entry name" value="NAD(P)-binding Rossmann-like Domain"/>
    <property type="match status" value="1"/>
</dbReference>
<protein>
    <recommendedName>
        <fullName evidence="6">NAD(P)-binding protein</fullName>
    </recommendedName>
</protein>
<dbReference type="STRING" id="252740.A0A423WBD1"/>
<dbReference type="SUPFAM" id="SSF51735">
    <property type="entry name" value="NAD(P)-binding Rossmann-fold domains"/>
    <property type="match status" value="1"/>
</dbReference>
<dbReference type="PROSITE" id="PS00061">
    <property type="entry name" value="ADH_SHORT"/>
    <property type="match status" value="1"/>
</dbReference>
<comment type="caution">
    <text evidence="4">The sequence shown here is derived from an EMBL/GenBank/DDBJ whole genome shotgun (WGS) entry which is preliminary data.</text>
</comment>
<evidence type="ECO:0008006" key="6">
    <source>
        <dbReference type="Google" id="ProtNLM"/>
    </source>
</evidence>
<organism evidence="4 5">
    <name type="scientific">Cytospora chrysosperma</name>
    <name type="common">Cytospora canker fungus</name>
    <name type="synonym">Sphaeria chrysosperma</name>
    <dbReference type="NCBI Taxonomy" id="252740"/>
    <lineage>
        <taxon>Eukaryota</taxon>
        <taxon>Fungi</taxon>
        <taxon>Dikarya</taxon>
        <taxon>Ascomycota</taxon>
        <taxon>Pezizomycotina</taxon>
        <taxon>Sordariomycetes</taxon>
        <taxon>Sordariomycetidae</taxon>
        <taxon>Diaporthales</taxon>
        <taxon>Cytosporaceae</taxon>
        <taxon>Cytospora</taxon>
    </lineage>
</organism>
<dbReference type="AlphaFoldDB" id="A0A423WBD1"/>
<dbReference type="Proteomes" id="UP000284375">
    <property type="component" value="Unassembled WGS sequence"/>
</dbReference>
<dbReference type="GO" id="GO:0016616">
    <property type="term" value="F:oxidoreductase activity, acting on the CH-OH group of donors, NAD or NADP as acceptor"/>
    <property type="evidence" value="ECO:0007669"/>
    <property type="project" value="TreeGrafter"/>
</dbReference>